<dbReference type="Pfam" id="PF04389">
    <property type="entry name" value="Peptidase_M28"/>
    <property type="match status" value="1"/>
</dbReference>
<reference evidence="2" key="1">
    <citation type="submission" date="2018-05" db="EMBL/GenBank/DDBJ databases">
        <authorList>
            <person name="Lanie J.A."/>
            <person name="Ng W.-L."/>
            <person name="Kazmierczak K.M."/>
            <person name="Andrzejewski T.M."/>
            <person name="Davidsen T.M."/>
            <person name="Wayne K.J."/>
            <person name="Tettelin H."/>
            <person name="Glass J.I."/>
            <person name="Rusch D."/>
            <person name="Podicherti R."/>
            <person name="Tsui H.-C.T."/>
            <person name="Winkler M.E."/>
        </authorList>
    </citation>
    <scope>NUCLEOTIDE SEQUENCE</scope>
</reference>
<gene>
    <name evidence="2" type="ORF">METZ01_LOCUS6940</name>
</gene>
<dbReference type="AlphaFoldDB" id="A0A381NHM7"/>
<proteinExistence type="predicted"/>
<accession>A0A381NHM7</accession>
<dbReference type="SUPFAM" id="SSF53187">
    <property type="entry name" value="Zn-dependent exopeptidases"/>
    <property type="match status" value="1"/>
</dbReference>
<organism evidence="2">
    <name type="scientific">marine metagenome</name>
    <dbReference type="NCBI Taxonomy" id="408172"/>
    <lineage>
        <taxon>unclassified sequences</taxon>
        <taxon>metagenomes</taxon>
        <taxon>ecological metagenomes</taxon>
    </lineage>
</organism>
<dbReference type="EMBL" id="UINC01000366">
    <property type="protein sequence ID" value="SUZ54086.1"/>
    <property type="molecule type" value="Genomic_DNA"/>
</dbReference>
<evidence type="ECO:0000313" key="2">
    <source>
        <dbReference type="EMBL" id="SUZ54086.1"/>
    </source>
</evidence>
<name>A0A381NHM7_9ZZZZ</name>
<dbReference type="InterPro" id="IPR045175">
    <property type="entry name" value="M28_fam"/>
</dbReference>
<protein>
    <recommendedName>
        <fullName evidence="1">Peptidase M28 domain-containing protein</fullName>
    </recommendedName>
</protein>
<dbReference type="PANTHER" id="PTHR12147">
    <property type="entry name" value="METALLOPEPTIDASE M28 FAMILY MEMBER"/>
    <property type="match status" value="1"/>
</dbReference>
<dbReference type="Gene3D" id="3.40.630.10">
    <property type="entry name" value="Zn peptidases"/>
    <property type="match status" value="1"/>
</dbReference>
<dbReference type="InterPro" id="IPR007484">
    <property type="entry name" value="Peptidase_M28"/>
</dbReference>
<feature type="domain" description="Peptidase M28" evidence="1">
    <location>
        <begin position="129"/>
        <end position="331"/>
    </location>
</feature>
<dbReference type="GO" id="GO:0006508">
    <property type="term" value="P:proteolysis"/>
    <property type="evidence" value="ECO:0007669"/>
    <property type="project" value="InterPro"/>
</dbReference>
<sequence length="357" mass="38686">MRIQLAIPALSLALVSACTEIPDTNDDLSDDTLTRAERLEQLLSILASDSMQGRKTGTLGSTKAALFLANELERYGLDPAGDNGFFQNVPLARIQVDGPNGPRERLMLPSPSLDFDELPAENIIENEVNVVALIPGSDPSVANEGVVIGAHYDHVGIGPPIDGDSIYNGADDDGSGTVAILEIARDLARSNRPRRTVIILLSTAEEMGLLGTRWYIENPVFPLEQTVADFQIEMIGRPDSLAGGFGRGWLTGFERTTMGEQLVNQGSPIVPDPRPDQNFFFRSDNIAFARIGIPAHTLSSYNLHDDYHRPSDEVQYVDFDHMAAIVEAAVEAVRILANGPRPNWVEGGMDGLTGNTP</sequence>
<dbReference type="PROSITE" id="PS51257">
    <property type="entry name" value="PROKAR_LIPOPROTEIN"/>
    <property type="match status" value="1"/>
</dbReference>
<evidence type="ECO:0000259" key="1">
    <source>
        <dbReference type="Pfam" id="PF04389"/>
    </source>
</evidence>
<dbReference type="PANTHER" id="PTHR12147:SF26">
    <property type="entry name" value="PEPTIDASE M28 DOMAIN-CONTAINING PROTEIN"/>
    <property type="match status" value="1"/>
</dbReference>
<dbReference type="GO" id="GO:0008235">
    <property type="term" value="F:metalloexopeptidase activity"/>
    <property type="evidence" value="ECO:0007669"/>
    <property type="project" value="InterPro"/>
</dbReference>